<feature type="region of interest" description="Disordered" evidence="1">
    <location>
        <begin position="25"/>
        <end position="59"/>
    </location>
</feature>
<proteinExistence type="predicted"/>
<sequence>MSNTVLYTLPPVQLGTVVLSTLRKDGDKRALPPSTSHSRSNIGGMDDTRRKQGRVAAGGTLFGGSDGAVAGLASACEGQGSIGSTSARDLKGYR</sequence>
<gene>
    <name evidence="2" type="ORF">SeLEV6574_g08198</name>
</gene>
<evidence type="ECO:0000313" key="3">
    <source>
        <dbReference type="Proteomes" id="UP000320475"/>
    </source>
</evidence>
<dbReference type="EMBL" id="QEAM01000774">
    <property type="protein sequence ID" value="TPX35204.1"/>
    <property type="molecule type" value="Genomic_DNA"/>
</dbReference>
<dbReference type="VEuPathDB" id="FungiDB:SeMB42_g03555"/>
<evidence type="ECO:0000313" key="2">
    <source>
        <dbReference type="EMBL" id="TPX35204.1"/>
    </source>
</evidence>
<organism evidence="2 3">
    <name type="scientific">Synchytrium endobioticum</name>
    <dbReference type="NCBI Taxonomy" id="286115"/>
    <lineage>
        <taxon>Eukaryota</taxon>
        <taxon>Fungi</taxon>
        <taxon>Fungi incertae sedis</taxon>
        <taxon>Chytridiomycota</taxon>
        <taxon>Chytridiomycota incertae sedis</taxon>
        <taxon>Chytridiomycetes</taxon>
        <taxon>Synchytriales</taxon>
        <taxon>Synchytriaceae</taxon>
        <taxon>Synchytrium</taxon>
    </lineage>
</organism>
<dbReference type="AlphaFoldDB" id="A0A507CB76"/>
<name>A0A507CB76_9FUNG</name>
<accession>A0A507CB76</accession>
<protein>
    <submittedName>
        <fullName evidence="2">Uncharacterized protein</fullName>
    </submittedName>
</protein>
<evidence type="ECO:0000256" key="1">
    <source>
        <dbReference type="SAM" id="MobiDB-lite"/>
    </source>
</evidence>
<dbReference type="Proteomes" id="UP000320475">
    <property type="component" value="Unassembled WGS sequence"/>
</dbReference>
<comment type="caution">
    <text evidence="2">The sequence shown here is derived from an EMBL/GenBank/DDBJ whole genome shotgun (WGS) entry which is preliminary data.</text>
</comment>
<reference evidence="2 3" key="1">
    <citation type="journal article" date="2019" name="Sci. Rep.">
        <title>Comparative genomics of chytrid fungi reveal insights into the obligate biotrophic and pathogenic lifestyle of Synchytrium endobioticum.</title>
        <authorList>
            <person name="van de Vossenberg B.T.L.H."/>
            <person name="Warris S."/>
            <person name="Nguyen H.D.T."/>
            <person name="van Gent-Pelzer M.P.E."/>
            <person name="Joly D.L."/>
            <person name="van de Geest H.C."/>
            <person name="Bonants P.J.M."/>
            <person name="Smith D.S."/>
            <person name="Levesque C.A."/>
            <person name="van der Lee T.A.J."/>
        </authorList>
    </citation>
    <scope>NUCLEOTIDE SEQUENCE [LARGE SCALE GENOMIC DNA]</scope>
    <source>
        <strain evidence="2 3">LEV6574</strain>
    </source>
</reference>